<dbReference type="RefSeq" id="WP_379932629.1">
    <property type="nucleotide sequence ID" value="NZ_JBHTHY010000003.1"/>
</dbReference>
<dbReference type="CDD" id="cd20170">
    <property type="entry name" value="Peptidase_M90-like"/>
    <property type="match status" value="1"/>
</dbReference>
<keyword evidence="1" id="KW-1133">Transmembrane helix</keyword>
<dbReference type="InterPro" id="IPR010384">
    <property type="entry name" value="MtfA_fam"/>
</dbReference>
<dbReference type="PANTHER" id="PTHR30164">
    <property type="entry name" value="MTFA PEPTIDASE"/>
    <property type="match status" value="1"/>
</dbReference>
<dbReference type="EMBL" id="JBHTHY010000003">
    <property type="protein sequence ID" value="MFD0796723.1"/>
    <property type="molecule type" value="Genomic_DNA"/>
</dbReference>
<dbReference type="InterPro" id="IPR024079">
    <property type="entry name" value="MetalloPept_cat_dom_sf"/>
</dbReference>
<sequence>MEILVDIFAIGCLVSIFGYFLYIVYYTLDLFFLNPFVHILPLTEKEKRTIEEYPPFYNTLNGPIKKKFEKRVVRFRHRKQIHFHNDVKEVAKIRLLLSATGAMLTLGMADFLILSIEKIIVYPSKYYSAITKRDHYGEYNRGLKTIIFSAEQLVKGFRIPNDNINLAVHEFAHALSFNVVNKLNVRSFFFIFGMQRMKRVLSDGHFLAKWEASGYFRAYGKTNVHEFFAVALESFIETPKTFEHHFPQLFKMVRAMLNMGFYRLP</sequence>
<dbReference type="Proteomes" id="UP001597012">
    <property type="component" value="Unassembled WGS sequence"/>
</dbReference>
<keyword evidence="1" id="KW-0472">Membrane</keyword>
<name>A0ABW3B1T5_9FLAO</name>
<keyword evidence="3" id="KW-1185">Reference proteome</keyword>
<dbReference type="SUPFAM" id="SSF55486">
    <property type="entry name" value="Metalloproteases ('zincins'), catalytic domain"/>
    <property type="match status" value="1"/>
</dbReference>
<keyword evidence="1" id="KW-0812">Transmembrane</keyword>
<evidence type="ECO:0000256" key="1">
    <source>
        <dbReference type="SAM" id="Phobius"/>
    </source>
</evidence>
<organism evidence="2 3">
    <name type="scientific">Maribacter chungangensis</name>
    <dbReference type="NCBI Taxonomy" id="1069117"/>
    <lineage>
        <taxon>Bacteria</taxon>
        <taxon>Pseudomonadati</taxon>
        <taxon>Bacteroidota</taxon>
        <taxon>Flavobacteriia</taxon>
        <taxon>Flavobacteriales</taxon>
        <taxon>Flavobacteriaceae</taxon>
        <taxon>Maribacter</taxon>
    </lineage>
</organism>
<feature type="transmembrane region" description="Helical" evidence="1">
    <location>
        <begin position="7"/>
        <end position="28"/>
    </location>
</feature>
<proteinExistence type="predicted"/>
<evidence type="ECO:0000313" key="3">
    <source>
        <dbReference type="Proteomes" id="UP001597012"/>
    </source>
</evidence>
<comment type="caution">
    <text evidence="2">The sequence shown here is derived from an EMBL/GenBank/DDBJ whole genome shotgun (WGS) entry which is preliminary data.</text>
</comment>
<protein>
    <submittedName>
        <fullName evidence="2">Zinc-dependent peptidase</fullName>
    </submittedName>
</protein>
<reference evidence="3" key="1">
    <citation type="journal article" date="2019" name="Int. J. Syst. Evol. Microbiol.">
        <title>The Global Catalogue of Microorganisms (GCM) 10K type strain sequencing project: providing services to taxonomists for standard genome sequencing and annotation.</title>
        <authorList>
            <consortium name="The Broad Institute Genomics Platform"/>
            <consortium name="The Broad Institute Genome Sequencing Center for Infectious Disease"/>
            <person name="Wu L."/>
            <person name="Ma J."/>
        </authorList>
    </citation>
    <scope>NUCLEOTIDE SEQUENCE [LARGE SCALE GENOMIC DNA]</scope>
    <source>
        <strain evidence="3">CCUG 61948</strain>
    </source>
</reference>
<dbReference type="Pfam" id="PF06167">
    <property type="entry name" value="Peptidase_M90"/>
    <property type="match status" value="1"/>
</dbReference>
<gene>
    <name evidence="2" type="ORF">ACFQZJ_04570</name>
</gene>
<dbReference type="PANTHER" id="PTHR30164:SF2">
    <property type="entry name" value="PROTEIN MTFA"/>
    <property type="match status" value="1"/>
</dbReference>
<accession>A0ABW3B1T5</accession>
<dbReference type="Gene3D" id="3.40.390.10">
    <property type="entry name" value="Collagenase (Catalytic Domain)"/>
    <property type="match status" value="1"/>
</dbReference>
<evidence type="ECO:0000313" key="2">
    <source>
        <dbReference type="EMBL" id="MFD0796723.1"/>
    </source>
</evidence>